<dbReference type="RefSeq" id="WP_165100417.1">
    <property type="nucleotide sequence ID" value="NZ_CP049056.1"/>
</dbReference>
<sequence>MTTLITNAAIVTLDSDDRVILGGELAVEGNGISAIGESGELRARFSEAEVVDASGKLVFPGFANTHTHFQLLIAKGIYEDLSPPHRPPFDGGLAPIPVPDLDPDEMRVICQAAAIEAIRSGTTAVLEDGASIDSYADILADSGLRYLVCERIWDRANAQIGDPRAFEQDRALGARTLQAAADLHTKWHGAADGRIEVGLAAWAPDMCSPDLLRNVRKLQDDLSCVATIHLNQIWGEVAAIQAHRNMLPTEYLDDVGFLSDRLVCAHCRCMDPREEKILGRCNCNVAFNSAIAARRGLSPRVADLEQYGCNIGMGSDNMSEDMVEVVRTGLFMERVRREDGRNPSPEVALRWATVNGYRSLGVADGGSLAPGNKADLILVDTDRAHMVPMLRPASCFVHQGQPSDVDSVMVDGRWVMRDRVILTMNEQDILRRAQDVSESAWKRQFDTRPELPVPSGLSLRRDTGTAT</sequence>
<dbReference type="KEGG" id="hdh:G5B40_15640"/>
<dbReference type="PANTHER" id="PTHR43794:SF11">
    <property type="entry name" value="AMIDOHYDROLASE-RELATED DOMAIN-CONTAINING PROTEIN"/>
    <property type="match status" value="1"/>
</dbReference>
<dbReference type="Gene3D" id="3.20.20.140">
    <property type="entry name" value="Metal-dependent hydrolases"/>
    <property type="match status" value="1"/>
</dbReference>
<dbReference type="EMBL" id="CP049056">
    <property type="protein sequence ID" value="QIE56739.1"/>
    <property type="molecule type" value="Genomic_DNA"/>
</dbReference>
<dbReference type="Proteomes" id="UP000503336">
    <property type="component" value="Chromosome"/>
</dbReference>
<evidence type="ECO:0000256" key="1">
    <source>
        <dbReference type="ARBA" id="ARBA00006745"/>
    </source>
</evidence>
<dbReference type="InterPro" id="IPR006680">
    <property type="entry name" value="Amidohydro-rel"/>
</dbReference>
<keyword evidence="2 4" id="KW-0378">Hydrolase</keyword>
<keyword evidence="5" id="KW-1185">Reference proteome</keyword>
<feature type="domain" description="Amidohydrolase-related" evidence="3">
    <location>
        <begin position="57"/>
        <end position="415"/>
    </location>
</feature>
<proteinExistence type="inferred from homology"/>
<dbReference type="GO" id="GO:0016810">
    <property type="term" value="F:hydrolase activity, acting on carbon-nitrogen (but not peptide) bonds"/>
    <property type="evidence" value="ECO:0007669"/>
    <property type="project" value="InterPro"/>
</dbReference>
<organism evidence="4 5">
    <name type="scientific">Pikeienuella piscinae</name>
    <dbReference type="NCBI Taxonomy" id="2748098"/>
    <lineage>
        <taxon>Bacteria</taxon>
        <taxon>Pseudomonadati</taxon>
        <taxon>Pseudomonadota</taxon>
        <taxon>Alphaproteobacteria</taxon>
        <taxon>Rhodobacterales</taxon>
        <taxon>Paracoccaceae</taxon>
        <taxon>Pikeienuella</taxon>
    </lineage>
</organism>
<dbReference type="InterPro" id="IPR011059">
    <property type="entry name" value="Metal-dep_hydrolase_composite"/>
</dbReference>
<reference evidence="4 5" key="1">
    <citation type="submission" date="2020-02" db="EMBL/GenBank/DDBJ databases">
        <title>complete genome sequence of Rhodobacteraceae bacterium.</title>
        <authorList>
            <person name="Park J."/>
            <person name="Kim Y.-S."/>
            <person name="Kim K.-H."/>
        </authorList>
    </citation>
    <scope>NUCLEOTIDE SEQUENCE [LARGE SCALE GENOMIC DNA]</scope>
    <source>
        <strain evidence="4 5">RR4-56</strain>
    </source>
</reference>
<evidence type="ECO:0000313" key="4">
    <source>
        <dbReference type="EMBL" id="QIE56739.1"/>
    </source>
</evidence>
<dbReference type="SUPFAM" id="SSF51338">
    <property type="entry name" value="Composite domain of metallo-dependent hydrolases"/>
    <property type="match status" value="1"/>
</dbReference>
<dbReference type="AlphaFoldDB" id="A0A7L5C477"/>
<accession>A0A7L5C477</accession>
<evidence type="ECO:0000256" key="2">
    <source>
        <dbReference type="ARBA" id="ARBA00022801"/>
    </source>
</evidence>
<evidence type="ECO:0000313" key="5">
    <source>
        <dbReference type="Proteomes" id="UP000503336"/>
    </source>
</evidence>
<dbReference type="Gene3D" id="2.30.40.10">
    <property type="entry name" value="Urease, subunit C, domain 1"/>
    <property type="match status" value="1"/>
</dbReference>
<dbReference type="Pfam" id="PF01979">
    <property type="entry name" value="Amidohydro_1"/>
    <property type="match status" value="1"/>
</dbReference>
<evidence type="ECO:0000259" key="3">
    <source>
        <dbReference type="Pfam" id="PF01979"/>
    </source>
</evidence>
<name>A0A7L5C477_9RHOB</name>
<comment type="similarity">
    <text evidence="1">Belongs to the metallo-dependent hydrolases superfamily. ATZ/TRZ family.</text>
</comment>
<protein>
    <submittedName>
        <fullName evidence="4">Amidohydrolase family protein</fullName>
    </submittedName>
</protein>
<dbReference type="InterPro" id="IPR050287">
    <property type="entry name" value="MTA/SAH_deaminase"/>
</dbReference>
<gene>
    <name evidence="4" type="ORF">G5B40_15640</name>
</gene>
<dbReference type="InterPro" id="IPR032466">
    <property type="entry name" value="Metal_Hydrolase"/>
</dbReference>
<dbReference type="SUPFAM" id="SSF51556">
    <property type="entry name" value="Metallo-dependent hydrolases"/>
    <property type="match status" value="1"/>
</dbReference>
<dbReference type="PANTHER" id="PTHR43794">
    <property type="entry name" value="AMINOHYDROLASE SSNA-RELATED"/>
    <property type="match status" value="1"/>
</dbReference>